<dbReference type="EMBL" id="LAZR01004472">
    <property type="protein sequence ID" value="KKN08303.1"/>
    <property type="molecule type" value="Genomic_DNA"/>
</dbReference>
<evidence type="ECO:0000313" key="1">
    <source>
        <dbReference type="EMBL" id="KKN08303.1"/>
    </source>
</evidence>
<comment type="caution">
    <text evidence="1">The sequence shown here is derived from an EMBL/GenBank/DDBJ whole genome shotgun (WGS) entry which is preliminary data.</text>
</comment>
<dbReference type="AlphaFoldDB" id="A0A0F9QSW8"/>
<proteinExistence type="predicted"/>
<sequence>MNEDKMKAIFLLAGLDIESHYELANEYWPDCAEYADVRRASPWWLVKTQYGLIKIGWRKRVINIDWSDTEYRSGVSKFADGSDIDVLTKDDVTKAESMVHAYGYAKAVQYLSALDLRLQQVAYAAENPVENPVG</sequence>
<organism evidence="1">
    <name type="scientific">marine sediment metagenome</name>
    <dbReference type="NCBI Taxonomy" id="412755"/>
    <lineage>
        <taxon>unclassified sequences</taxon>
        <taxon>metagenomes</taxon>
        <taxon>ecological metagenomes</taxon>
    </lineage>
</organism>
<gene>
    <name evidence="1" type="ORF">LCGC14_1058150</name>
</gene>
<protein>
    <submittedName>
        <fullName evidence="1">Uncharacterized protein</fullName>
    </submittedName>
</protein>
<accession>A0A0F9QSW8</accession>
<reference evidence="1" key="1">
    <citation type="journal article" date="2015" name="Nature">
        <title>Complex archaea that bridge the gap between prokaryotes and eukaryotes.</title>
        <authorList>
            <person name="Spang A."/>
            <person name="Saw J.H."/>
            <person name="Jorgensen S.L."/>
            <person name="Zaremba-Niedzwiedzka K."/>
            <person name="Martijn J."/>
            <person name="Lind A.E."/>
            <person name="van Eijk R."/>
            <person name="Schleper C."/>
            <person name="Guy L."/>
            <person name="Ettema T.J."/>
        </authorList>
    </citation>
    <scope>NUCLEOTIDE SEQUENCE</scope>
</reference>
<name>A0A0F9QSW8_9ZZZZ</name>